<comment type="caution">
    <text evidence="3">The sequence shown here is derived from an EMBL/GenBank/DDBJ whole genome shotgun (WGS) entry which is preliminary data.</text>
</comment>
<organism evidence="3 4">
    <name type="scientific">Perkinsus olseni</name>
    <name type="common">Perkinsus atlanticus</name>
    <dbReference type="NCBI Taxonomy" id="32597"/>
    <lineage>
        <taxon>Eukaryota</taxon>
        <taxon>Sar</taxon>
        <taxon>Alveolata</taxon>
        <taxon>Perkinsozoa</taxon>
        <taxon>Perkinsea</taxon>
        <taxon>Perkinsida</taxon>
        <taxon>Perkinsidae</taxon>
        <taxon>Perkinsus</taxon>
    </lineage>
</organism>
<dbReference type="InterPro" id="IPR052925">
    <property type="entry name" value="Phage_Integrase-like_Recomb"/>
</dbReference>
<dbReference type="InterPro" id="IPR011010">
    <property type="entry name" value="DNA_brk_join_enz"/>
</dbReference>
<dbReference type="InterPro" id="IPR010998">
    <property type="entry name" value="Integrase_recombinase_N"/>
</dbReference>
<evidence type="ECO:0000313" key="3">
    <source>
        <dbReference type="EMBL" id="KAF4749703.1"/>
    </source>
</evidence>
<evidence type="ECO:0008006" key="5">
    <source>
        <dbReference type="Google" id="ProtNLM"/>
    </source>
</evidence>
<evidence type="ECO:0000256" key="1">
    <source>
        <dbReference type="ARBA" id="ARBA00023125"/>
    </source>
</evidence>
<dbReference type="SUPFAM" id="SSF56349">
    <property type="entry name" value="DNA breaking-rejoining enzymes"/>
    <property type="match status" value="1"/>
</dbReference>
<evidence type="ECO:0000256" key="2">
    <source>
        <dbReference type="ARBA" id="ARBA00023172"/>
    </source>
</evidence>
<keyword evidence="1" id="KW-0238">DNA-binding</keyword>
<dbReference type="Gene3D" id="1.10.443.10">
    <property type="entry name" value="Intergrase catalytic core"/>
    <property type="match status" value="1"/>
</dbReference>
<dbReference type="PANTHER" id="PTHR34605">
    <property type="entry name" value="PHAGE_INTEGRASE DOMAIN-CONTAINING PROTEIN"/>
    <property type="match status" value="1"/>
</dbReference>
<keyword evidence="4" id="KW-1185">Reference proteome</keyword>
<evidence type="ECO:0000313" key="4">
    <source>
        <dbReference type="Proteomes" id="UP000553632"/>
    </source>
</evidence>
<keyword evidence="2" id="KW-0233">DNA recombination</keyword>
<dbReference type="Proteomes" id="UP000553632">
    <property type="component" value="Unassembled WGS sequence"/>
</dbReference>
<sequence length="347" mass="38359">MIRRREATGLLSGAERAGVNVDAEVAALVRDALAEKTRKSYSSAANLYSAVFRDGIREGDPPAEPFPLSGRSVTRFIWVMWSTGYPYSTIRSYVSAIKTLNAESGSLLGKTESELVSRALKGVARRLSRHGHFRKAKKAKPISKSDLRRIMQAAGSSEEESLATATLLSTCALLRAEECLALNVGDVTFETRHKVDVVRLSIRGSKTDQRRVGATRRVGCAQRSTTRPCAEPACAVHRLHDYMCRSMREGRVGTAPGSAMFVNGNGMRDVVRRHTGIRDWSAVGTHSMRRTGAQWMWAAKIPRFNRLAYGRWAVKTSSLEKDYLDGVARSQEYRYAYAMLSGVYDGA</sequence>
<name>A0A7J6TWR4_PEROL</name>
<dbReference type="GO" id="GO:0015074">
    <property type="term" value="P:DNA integration"/>
    <property type="evidence" value="ECO:0007669"/>
    <property type="project" value="InterPro"/>
</dbReference>
<protein>
    <recommendedName>
        <fullName evidence="5">Tyr recombinase domain-containing protein</fullName>
    </recommendedName>
</protein>
<dbReference type="Gene3D" id="1.10.150.130">
    <property type="match status" value="1"/>
</dbReference>
<dbReference type="GO" id="GO:0006310">
    <property type="term" value="P:DNA recombination"/>
    <property type="evidence" value="ECO:0007669"/>
    <property type="project" value="UniProtKB-KW"/>
</dbReference>
<dbReference type="InterPro" id="IPR013762">
    <property type="entry name" value="Integrase-like_cat_sf"/>
</dbReference>
<dbReference type="GO" id="GO:0003677">
    <property type="term" value="F:DNA binding"/>
    <property type="evidence" value="ECO:0007669"/>
    <property type="project" value="UniProtKB-KW"/>
</dbReference>
<dbReference type="PANTHER" id="PTHR34605:SF3">
    <property type="entry name" value="P CELL-TYPE AGGLUTINATION PROTEIN MAP4-LIKE-RELATED"/>
    <property type="match status" value="1"/>
</dbReference>
<dbReference type="EMBL" id="JABANO010007688">
    <property type="protein sequence ID" value="KAF4749703.1"/>
    <property type="molecule type" value="Genomic_DNA"/>
</dbReference>
<reference evidence="3 4" key="1">
    <citation type="submission" date="2020-04" db="EMBL/GenBank/DDBJ databases">
        <title>Perkinsus olseni comparative genomics.</title>
        <authorList>
            <person name="Bogema D.R."/>
        </authorList>
    </citation>
    <scope>NUCLEOTIDE SEQUENCE [LARGE SCALE GENOMIC DNA]</scope>
    <source>
        <strain evidence="3 4">ATCC PRA-207</strain>
    </source>
</reference>
<proteinExistence type="predicted"/>
<gene>
    <name evidence="3" type="ORF">FOZ63_014339</name>
</gene>
<dbReference type="SUPFAM" id="SSF47823">
    <property type="entry name" value="lambda integrase-like, N-terminal domain"/>
    <property type="match status" value="1"/>
</dbReference>
<dbReference type="AlphaFoldDB" id="A0A7J6TWR4"/>
<accession>A0A7J6TWR4</accession>